<evidence type="ECO:0000256" key="7">
    <source>
        <dbReference type="ARBA" id="ARBA00023204"/>
    </source>
</evidence>
<dbReference type="InterPro" id="IPR001497">
    <property type="entry name" value="MethylDNA_cys_MeTrfase_AS"/>
</dbReference>
<feature type="domain" description="Methylated-DNA-[protein]-cysteine S-methyltransferase DNA binding" evidence="10">
    <location>
        <begin position="80"/>
        <end position="161"/>
    </location>
</feature>
<dbReference type="HAMAP" id="MF_00772">
    <property type="entry name" value="OGT"/>
    <property type="match status" value="1"/>
</dbReference>
<dbReference type="SUPFAM" id="SSF53155">
    <property type="entry name" value="Methylated DNA-protein cysteine methyltransferase domain"/>
    <property type="match status" value="1"/>
</dbReference>
<reference evidence="13" key="1">
    <citation type="submission" date="2015-08" db="EMBL/GenBank/DDBJ databases">
        <title>Fjat-14210 dsm16467.</title>
        <authorList>
            <person name="Liu B."/>
            <person name="Wang J."/>
            <person name="Zhu Y."/>
            <person name="Liu G."/>
            <person name="Chen Q."/>
            <person name="Chen Z."/>
            <person name="Lan J."/>
            <person name="Che J."/>
            <person name="Ge C."/>
            <person name="Shi H."/>
            <person name="Pan Z."/>
            <person name="Liu X."/>
        </authorList>
    </citation>
    <scope>NUCLEOTIDE SEQUENCE [LARGE SCALE GENOMIC DNA]</scope>
    <source>
        <strain evidence="13">DSM 16467</strain>
    </source>
</reference>
<evidence type="ECO:0000256" key="1">
    <source>
        <dbReference type="ARBA" id="ARBA00001286"/>
    </source>
</evidence>
<evidence type="ECO:0000256" key="4">
    <source>
        <dbReference type="ARBA" id="ARBA00022603"/>
    </source>
</evidence>
<dbReference type="Gene3D" id="1.10.10.10">
    <property type="entry name" value="Winged helix-like DNA-binding domain superfamily/Winged helix DNA-binding domain"/>
    <property type="match status" value="1"/>
</dbReference>
<dbReference type="InterPro" id="IPR036217">
    <property type="entry name" value="MethylDNA_cys_MeTrfase_DNAb"/>
</dbReference>
<dbReference type="STRING" id="284581.AMD01_01650"/>
<name>A0A0M0LHH2_9BACI</name>
<comment type="miscellaneous">
    <text evidence="9">This enzyme catalyzes only one turnover and therefore is not strictly catalytic. According to one definition, an enzyme is a biocatalyst that acts repeatedly and over many reaction cycles.</text>
</comment>
<evidence type="ECO:0000313" key="12">
    <source>
        <dbReference type="EMBL" id="KOO50484.1"/>
    </source>
</evidence>
<evidence type="ECO:0000256" key="6">
    <source>
        <dbReference type="ARBA" id="ARBA00022763"/>
    </source>
</evidence>
<evidence type="ECO:0000313" key="13">
    <source>
        <dbReference type="Proteomes" id="UP000037558"/>
    </source>
</evidence>
<feature type="domain" description="Methylguanine DNA methyltransferase ribonuclease-like" evidence="11">
    <location>
        <begin position="3"/>
        <end position="75"/>
    </location>
</feature>
<keyword evidence="3 9" id="KW-0963">Cytoplasm</keyword>
<protein>
    <recommendedName>
        <fullName evidence="9">Methylated-DNA--protein-cysteine methyltransferase</fullName>
        <ecNumber evidence="9">2.1.1.63</ecNumber>
    </recommendedName>
    <alternativeName>
        <fullName evidence="9">6-O-methylguanine-DNA methyltransferase</fullName>
        <shortName evidence="9">MGMT</shortName>
    </alternativeName>
    <alternativeName>
        <fullName evidence="9">O-6-methylguanine-DNA-alkyltransferase</fullName>
    </alternativeName>
</protein>
<dbReference type="PROSITE" id="PS00374">
    <property type="entry name" value="MGMT"/>
    <property type="match status" value="1"/>
</dbReference>
<dbReference type="EC" id="2.1.1.63" evidence="9"/>
<evidence type="ECO:0000256" key="2">
    <source>
        <dbReference type="ARBA" id="ARBA00008711"/>
    </source>
</evidence>
<keyword evidence="4 9" id="KW-0489">Methyltransferase</keyword>
<dbReference type="FunFam" id="1.10.10.10:FF:000214">
    <property type="entry name" value="Methylated-DNA--protein-cysteine methyltransferase"/>
    <property type="match status" value="1"/>
</dbReference>
<evidence type="ECO:0000259" key="10">
    <source>
        <dbReference type="Pfam" id="PF01035"/>
    </source>
</evidence>
<organism evidence="12 13">
    <name type="scientific">Priestia koreensis</name>
    <dbReference type="NCBI Taxonomy" id="284581"/>
    <lineage>
        <taxon>Bacteria</taxon>
        <taxon>Bacillati</taxon>
        <taxon>Bacillota</taxon>
        <taxon>Bacilli</taxon>
        <taxon>Bacillales</taxon>
        <taxon>Bacillaceae</taxon>
        <taxon>Priestia</taxon>
    </lineage>
</organism>
<keyword evidence="13" id="KW-1185">Reference proteome</keyword>
<evidence type="ECO:0000256" key="5">
    <source>
        <dbReference type="ARBA" id="ARBA00022679"/>
    </source>
</evidence>
<accession>A0A0M0LHH2</accession>
<dbReference type="Proteomes" id="UP000037558">
    <property type="component" value="Unassembled WGS sequence"/>
</dbReference>
<evidence type="ECO:0000256" key="3">
    <source>
        <dbReference type="ARBA" id="ARBA00022490"/>
    </source>
</evidence>
<dbReference type="GO" id="GO:0032259">
    <property type="term" value="P:methylation"/>
    <property type="evidence" value="ECO:0007669"/>
    <property type="project" value="UniProtKB-KW"/>
</dbReference>
<dbReference type="OrthoDB" id="9802228at2"/>
<dbReference type="EMBL" id="LILC01000002">
    <property type="protein sequence ID" value="KOO50484.1"/>
    <property type="molecule type" value="Genomic_DNA"/>
</dbReference>
<feature type="active site" description="Nucleophile; methyl group acceptor" evidence="9">
    <location>
        <position position="131"/>
    </location>
</feature>
<comment type="catalytic activity">
    <reaction evidence="1 9">
        <text>a 4-O-methyl-thymidine in DNA + L-cysteinyl-[protein] = a thymidine in DNA + S-methyl-L-cysteinyl-[protein]</text>
        <dbReference type="Rhea" id="RHEA:53428"/>
        <dbReference type="Rhea" id="RHEA-COMP:10131"/>
        <dbReference type="Rhea" id="RHEA-COMP:10132"/>
        <dbReference type="Rhea" id="RHEA-COMP:13555"/>
        <dbReference type="Rhea" id="RHEA-COMP:13556"/>
        <dbReference type="ChEBI" id="CHEBI:29950"/>
        <dbReference type="ChEBI" id="CHEBI:82612"/>
        <dbReference type="ChEBI" id="CHEBI:137386"/>
        <dbReference type="ChEBI" id="CHEBI:137387"/>
        <dbReference type="EC" id="2.1.1.63"/>
    </reaction>
</comment>
<dbReference type="NCBIfam" id="TIGR00589">
    <property type="entry name" value="ogt"/>
    <property type="match status" value="1"/>
</dbReference>
<dbReference type="PANTHER" id="PTHR10815">
    <property type="entry name" value="METHYLATED-DNA--PROTEIN-CYSTEINE METHYLTRANSFERASE"/>
    <property type="match status" value="1"/>
</dbReference>
<dbReference type="InterPro" id="IPR014048">
    <property type="entry name" value="MethylDNA_cys_MeTrfase_DNA-bd"/>
</dbReference>
<comment type="caution">
    <text evidence="12">The sequence shown here is derived from an EMBL/GenBank/DDBJ whole genome shotgun (WGS) entry which is preliminary data.</text>
</comment>
<dbReference type="PANTHER" id="PTHR10815:SF5">
    <property type="entry name" value="METHYLATED-DNA--PROTEIN-CYSTEINE METHYLTRANSFERASE"/>
    <property type="match status" value="1"/>
</dbReference>
<dbReference type="InterPro" id="IPR008332">
    <property type="entry name" value="MethylG_MeTrfase_N"/>
</dbReference>
<dbReference type="PATRIC" id="fig|284581.3.peg.588"/>
<dbReference type="GO" id="GO:0005737">
    <property type="term" value="C:cytoplasm"/>
    <property type="evidence" value="ECO:0007669"/>
    <property type="project" value="UniProtKB-SubCell"/>
</dbReference>
<dbReference type="RefSeq" id="WP_053399643.1">
    <property type="nucleotide sequence ID" value="NZ_LILC01000002.1"/>
</dbReference>
<gene>
    <name evidence="12" type="ORF">AMD01_01650</name>
</gene>
<proteinExistence type="inferred from homology"/>
<dbReference type="Pfam" id="PF01035">
    <property type="entry name" value="DNA_binding_1"/>
    <property type="match status" value="1"/>
</dbReference>
<comment type="similarity">
    <text evidence="2 9">Belongs to the MGMT family.</text>
</comment>
<keyword evidence="5 9" id="KW-0808">Transferase</keyword>
<evidence type="ECO:0000256" key="8">
    <source>
        <dbReference type="ARBA" id="ARBA00049348"/>
    </source>
</evidence>
<dbReference type="Pfam" id="PF02870">
    <property type="entry name" value="Methyltransf_1N"/>
    <property type="match status" value="1"/>
</dbReference>
<keyword evidence="7 9" id="KW-0234">DNA repair</keyword>
<evidence type="ECO:0000259" key="11">
    <source>
        <dbReference type="Pfam" id="PF02870"/>
    </source>
</evidence>
<comment type="subcellular location">
    <subcellularLocation>
        <location evidence="9">Cytoplasm</location>
    </subcellularLocation>
</comment>
<dbReference type="SUPFAM" id="SSF46767">
    <property type="entry name" value="Methylated DNA-protein cysteine methyltransferase, C-terminal domain"/>
    <property type="match status" value="1"/>
</dbReference>
<comment type="catalytic activity">
    <reaction evidence="8 9">
        <text>a 6-O-methyl-2'-deoxyguanosine in DNA + L-cysteinyl-[protein] = S-methyl-L-cysteinyl-[protein] + a 2'-deoxyguanosine in DNA</text>
        <dbReference type="Rhea" id="RHEA:24000"/>
        <dbReference type="Rhea" id="RHEA-COMP:10131"/>
        <dbReference type="Rhea" id="RHEA-COMP:10132"/>
        <dbReference type="Rhea" id="RHEA-COMP:11367"/>
        <dbReference type="Rhea" id="RHEA-COMP:11368"/>
        <dbReference type="ChEBI" id="CHEBI:29950"/>
        <dbReference type="ChEBI" id="CHEBI:82612"/>
        <dbReference type="ChEBI" id="CHEBI:85445"/>
        <dbReference type="ChEBI" id="CHEBI:85448"/>
        <dbReference type="EC" id="2.1.1.63"/>
    </reaction>
</comment>
<dbReference type="AlphaFoldDB" id="A0A0M0LHH2"/>
<keyword evidence="6 9" id="KW-0227">DNA damage</keyword>
<dbReference type="GO" id="GO:0006307">
    <property type="term" value="P:DNA alkylation repair"/>
    <property type="evidence" value="ECO:0007669"/>
    <property type="project" value="UniProtKB-UniRule"/>
</dbReference>
<dbReference type="InterPro" id="IPR023546">
    <property type="entry name" value="MGMT"/>
</dbReference>
<sequence length="172" mass="19455">MYYYKKITTPIFKELHLVATEKGISHIFLTENEFEQFQANASIQRDDVGYTEEAVQQIEEYFAGSRKAFNLSIDLQKGTAFQREVWRALSEIPFGVTKSYQDVATLIGRPKAVRALGQANRHNPLPIVVPCHRVIGKDRRLTGYAGDKLAEKEQLLALEGILVVEGMIKEGQ</sequence>
<dbReference type="CDD" id="cd06445">
    <property type="entry name" value="ATase"/>
    <property type="match status" value="1"/>
</dbReference>
<evidence type="ECO:0000256" key="9">
    <source>
        <dbReference type="HAMAP-Rule" id="MF_00772"/>
    </source>
</evidence>
<dbReference type="InterPro" id="IPR036631">
    <property type="entry name" value="MGMT_N_sf"/>
</dbReference>
<dbReference type="Gene3D" id="3.30.160.70">
    <property type="entry name" value="Methylated DNA-protein cysteine methyltransferase domain"/>
    <property type="match status" value="1"/>
</dbReference>
<dbReference type="InterPro" id="IPR036388">
    <property type="entry name" value="WH-like_DNA-bd_sf"/>
</dbReference>
<dbReference type="GO" id="GO:0003908">
    <property type="term" value="F:methylated-DNA-[protein]-cysteine S-methyltransferase activity"/>
    <property type="evidence" value="ECO:0007669"/>
    <property type="project" value="UniProtKB-UniRule"/>
</dbReference>
<comment type="function">
    <text evidence="9">Involved in the cellular defense against the biological effects of O6-methylguanine (O6-MeG) and O4-methylthymine (O4-MeT) in DNA. Repairs the methylated nucleobase in DNA by stoichiometrically transferring the methyl group to a cysteine residue in the enzyme. This is a suicide reaction: the enzyme is irreversibly inactivated.</text>
</comment>